<feature type="transmembrane region" description="Helical" evidence="2">
    <location>
        <begin position="374"/>
        <end position="392"/>
    </location>
</feature>
<dbReference type="Gene3D" id="2.60.40.10">
    <property type="entry name" value="Immunoglobulins"/>
    <property type="match status" value="1"/>
</dbReference>
<gene>
    <name evidence="3" type="ORF">C480_16923</name>
</gene>
<keyword evidence="2" id="KW-1133">Transmembrane helix</keyword>
<keyword evidence="4" id="KW-1185">Reference proteome</keyword>
<feature type="region of interest" description="Disordered" evidence="1">
    <location>
        <begin position="38"/>
        <end position="116"/>
    </location>
</feature>
<sequence>MTGRAGTPGWNRRRTAIVAGVLLLVGLSVIGAVGTTAAPGADASSPLQAEFQQNDTDTNDTDTDTNAPVPEQTEDVGTLPPGQASEAENESATVPSSEDARGSPTEQSAAVPQLVQGPEANVTVAVADNQSVRAETATTIALEVTNDGDRQASDIVVTLQAPSGALSLGSLASPRSSQSRYLEDLSSDETATIDVDVVATTVDPGTYPLFATVQYRIDESGDDADTTADSNEAAPDEDERIVTGGPSTLGIAVGEAPVFDLTPVGSDIPIDGEGVYEVRVTNDGTETVSDVVATVDAGPPLSSESPTAYVGTLSPGDAETVRFAFESSPDTIETTASVAMTLAYDTDGDRTSSEPVSLPVSVVATDESTDADSLIPFVAVAVVFVLVGIWWFRRR</sequence>
<dbReference type="InterPro" id="IPR013783">
    <property type="entry name" value="Ig-like_fold"/>
</dbReference>
<dbReference type="EMBL" id="AOIP01000038">
    <property type="protein sequence ID" value="ELZ02772.1"/>
    <property type="molecule type" value="Genomic_DNA"/>
</dbReference>
<dbReference type="PANTHER" id="PTHR35902:SF3">
    <property type="entry name" value="NPCBM-ASSOCIATED, NEW3 DOMAIN OF ALPHA-GALACTOSIDASE"/>
    <property type="match status" value="1"/>
</dbReference>
<evidence type="ECO:0000313" key="3">
    <source>
        <dbReference type="EMBL" id="ELZ02772.1"/>
    </source>
</evidence>
<protein>
    <recommendedName>
        <fullName evidence="5">Alpha-galactosidase NEW3 domain-containing protein</fullName>
    </recommendedName>
</protein>
<dbReference type="PANTHER" id="PTHR35902">
    <property type="entry name" value="S-LAYER DOMAIN-LIKE PROTEIN-RELATED"/>
    <property type="match status" value="1"/>
</dbReference>
<dbReference type="AlphaFoldDB" id="M0AWR6"/>
<evidence type="ECO:0000313" key="4">
    <source>
        <dbReference type="Proteomes" id="UP000011591"/>
    </source>
</evidence>
<dbReference type="RefSeq" id="WP_006666787.1">
    <property type="nucleotide sequence ID" value="NZ_AOIP01000038.1"/>
</dbReference>
<evidence type="ECO:0000256" key="2">
    <source>
        <dbReference type="SAM" id="Phobius"/>
    </source>
</evidence>
<dbReference type="OrthoDB" id="170531at2157"/>
<keyword evidence="2" id="KW-0812">Transmembrane</keyword>
<proteinExistence type="predicted"/>
<feature type="region of interest" description="Disordered" evidence="1">
    <location>
        <begin position="221"/>
        <end position="241"/>
    </location>
</feature>
<keyword evidence="2" id="KW-0472">Membrane</keyword>
<dbReference type="PATRIC" id="fig|1227491.4.peg.3470"/>
<accession>M0AWR6</accession>
<dbReference type="Proteomes" id="UP000011591">
    <property type="component" value="Unassembled WGS sequence"/>
</dbReference>
<evidence type="ECO:0000256" key="1">
    <source>
        <dbReference type="SAM" id="MobiDB-lite"/>
    </source>
</evidence>
<evidence type="ECO:0008006" key="5">
    <source>
        <dbReference type="Google" id="ProtNLM"/>
    </source>
</evidence>
<name>M0AWR6_9EURY</name>
<reference evidence="3 4" key="1">
    <citation type="journal article" date="2014" name="PLoS Genet.">
        <title>Phylogenetically driven sequencing of extremely halophilic archaea reveals strategies for static and dynamic osmo-response.</title>
        <authorList>
            <person name="Becker E.A."/>
            <person name="Seitzer P.M."/>
            <person name="Tritt A."/>
            <person name="Larsen D."/>
            <person name="Krusor M."/>
            <person name="Yao A.I."/>
            <person name="Wu D."/>
            <person name="Madern D."/>
            <person name="Eisen J.A."/>
            <person name="Darling A.E."/>
            <person name="Facciotti M.T."/>
        </authorList>
    </citation>
    <scope>NUCLEOTIDE SEQUENCE [LARGE SCALE GENOMIC DNA]</scope>
    <source>
        <strain evidence="3 4">DSM 13077</strain>
    </source>
</reference>
<organism evidence="3 4">
    <name type="scientific">Natrialba aegyptia DSM 13077</name>
    <dbReference type="NCBI Taxonomy" id="1227491"/>
    <lineage>
        <taxon>Archaea</taxon>
        <taxon>Methanobacteriati</taxon>
        <taxon>Methanobacteriota</taxon>
        <taxon>Stenosarchaea group</taxon>
        <taxon>Halobacteria</taxon>
        <taxon>Halobacteriales</taxon>
        <taxon>Natrialbaceae</taxon>
        <taxon>Natrialba</taxon>
    </lineage>
</organism>
<comment type="caution">
    <text evidence="3">The sequence shown here is derived from an EMBL/GenBank/DDBJ whole genome shotgun (WGS) entry which is preliminary data.</text>
</comment>